<feature type="domain" description="START" evidence="1">
    <location>
        <begin position="21"/>
        <end position="183"/>
    </location>
</feature>
<dbReference type="GO" id="GO:0008289">
    <property type="term" value="F:lipid binding"/>
    <property type="evidence" value="ECO:0007669"/>
    <property type="project" value="InterPro"/>
</dbReference>
<dbReference type="EMBL" id="UOFH01000328">
    <property type="protein sequence ID" value="VAW65835.1"/>
    <property type="molecule type" value="Genomic_DNA"/>
</dbReference>
<dbReference type="AlphaFoldDB" id="A0A3B0XC46"/>
<dbReference type="Pfam" id="PF01852">
    <property type="entry name" value="START"/>
    <property type="match status" value="1"/>
</dbReference>
<dbReference type="GO" id="GO:0005737">
    <property type="term" value="C:cytoplasm"/>
    <property type="evidence" value="ECO:0007669"/>
    <property type="project" value="UniProtKB-ARBA"/>
</dbReference>
<dbReference type="PIRSF" id="PIRSF039033">
    <property type="entry name" value="START_dom"/>
    <property type="match status" value="1"/>
</dbReference>
<dbReference type="PANTHER" id="PTHR19308:SF14">
    <property type="entry name" value="START DOMAIN-CONTAINING PROTEIN"/>
    <property type="match status" value="1"/>
</dbReference>
<dbReference type="SUPFAM" id="SSF55961">
    <property type="entry name" value="Bet v1-like"/>
    <property type="match status" value="1"/>
</dbReference>
<organism evidence="2">
    <name type="scientific">hydrothermal vent metagenome</name>
    <dbReference type="NCBI Taxonomy" id="652676"/>
    <lineage>
        <taxon>unclassified sequences</taxon>
        <taxon>metagenomes</taxon>
        <taxon>ecological metagenomes</taxon>
    </lineage>
</organism>
<dbReference type="InterPro" id="IPR023393">
    <property type="entry name" value="START-like_dom_sf"/>
</dbReference>
<dbReference type="InterPro" id="IPR051213">
    <property type="entry name" value="START_lipid_transfer"/>
</dbReference>
<accession>A0A3B0XC46</accession>
<proteinExistence type="predicted"/>
<dbReference type="PANTHER" id="PTHR19308">
    <property type="entry name" value="PHOSPHATIDYLCHOLINE TRANSFER PROTEIN"/>
    <property type="match status" value="1"/>
</dbReference>
<protein>
    <recommendedName>
        <fullName evidence="1">START domain-containing protein</fullName>
    </recommendedName>
</protein>
<dbReference type="PROSITE" id="PS50848">
    <property type="entry name" value="START"/>
    <property type="match status" value="1"/>
</dbReference>
<sequence length="218" mass="25481">MKNYLIWFLMASPFSTQAFSADKHNWQLVADENNIQVYVLNTDHSDIVKAKVKGRINAPLHKIKSIIDDIDHRHEWIPYLKISKALSEYQYNKRIEYSHFKTPWPASDRDFVYEIELVLETENKLIYKMASVESTLMPIDEDKIRADLFETVYTLTALDKENTAVMLTFHADPKGWVPNWIVNIIQRKFPYRILKNLNARLNGADREGVSANAHNDLE</sequence>
<name>A0A3B0XC46_9ZZZZ</name>
<dbReference type="InterPro" id="IPR002913">
    <property type="entry name" value="START_lipid-bd_dom"/>
</dbReference>
<dbReference type="InterPro" id="IPR028347">
    <property type="entry name" value="START_dom_prot"/>
</dbReference>
<evidence type="ECO:0000313" key="2">
    <source>
        <dbReference type="EMBL" id="VAW65835.1"/>
    </source>
</evidence>
<gene>
    <name evidence="2" type="ORF">MNBD_GAMMA08-719</name>
</gene>
<reference evidence="2" key="1">
    <citation type="submission" date="2018-06" db="EMBL/GenBank/DDBJ databases">
        <authorList>
            <person name="Zhirakovskaya E."/>
        </authorList>
    </citation>
    <scope>NUCLEOTIDE SEQUENCE</scope>
</reference>
<dbReference type="Gene3D" id="3.30.530.20">
    <property type="match status" value="1"/>
</dbReference>
<evidence type="ECO:0000259" key="1">
    <source>
        <dbReference type="PROSITE" id="PS50848"/>
    </source>
</evidence>